<evidence type="ECO:0000256" key="2">
    <source>
        <dbReference type="SAM" id="SignalP"/>
    </source>
</evidence>
<feature type="region of interest" description="Disordered" evidence="1">
    <location>
        <begin position="177"/>
        <end position="200"/>
    </location>
</feature>
<evidence type="ECO:0000256" key="1">
    <source>
        <dbReference type="SAM" id="MobiDB-lite"/>
    </source>
</evidence>
<dbReference type="AlphaFoldDB" id="A0A7V0T704"/>
<name>A0A7V0T704_UNCW3</name>
<feature type="chain" id="PRO_5031080498" description="Carboxypeptidase regulatory-like domain-containing protein" evidence="2">
    <location>
        <begin position="19"/>
        <end position="403"/>
    </location>
</feature>
<evidence type="ECO:0000313" key="3">
    <source>
        <dbReference type="EMBL" id="HDR00351.1"/>
    </source>
</evidence>
<organism evidence="3">
    <name type="scientific">candidate division WOR-3 bacterium</name>
    <dbReference type="NCBI Taxonomy" id="2052148"/>
    <lineage>
        <taxon>Bacteria</taxon>
        <taxon>Bacteria division WOR-3</taxon>
    </lineage>
</organism>
<sequence>MMKMCASIVLLAVCAALGADVAAGVGVGRLDAVPGQMNLQGYLTDAAGNPIEGQRSVLFRVNRGTGVQWQETQVCTVRAGLFSVSLGRVVPLPDSIFRPGEERELELEVEGQTLAPRVALTSTGFAFRAGRSDEAANVDRPLAVPIETNEIRDRAVTMGKLNQADALPGEVIKWTGSNWAPAPDQSGGPPSGNAGGDLTGTYPNPQVAGLRGRTVATTTPSTGHILHWYSSQWRPVGLGGDLGGRVDAATVEGLRGRTISTSTPSTGDVLHWYSSQWRPVGLGGDLSGRLDAATVTGLQGRAVSTNTPGSGNVLTWYNSRWTPRPPTMPGQLGSVRLVRGQARVTLDAGLLGDVGTGYYVFTQQTEGEPVAVVVRKHEGWFEIVAGSDADAGFDYRVVAGGEQ</sequence>
<dbReference type="EMBL" id="DSBX01000334">
    <property type="protein sequence ID" value="HDR00351.1"/>
    <property type="molecule type" value="Genomic_DNA"/>
</dbReference>
<evidence type="ECO:0008006" key="4">
    <source>
        <dbReference type="Google" id="ProtNLM"/>
    </source>
</evidence>
<feature type="signal peptide" evidence="2">
    <location>
        <begin position="1"/>
        <end position="18"/>
    </location>
</feature>
<gene>
    <name evidence="3" type="ORF">ENN51_08740</name>
</gene>
<reference evidence="3" key="1">
    <citation type="journal article" date="2020" name="mSystems">
        <title>Genome- and Community-Level Interaction Insights into Carbon Utilization and Element Cycling Functions of Hydrothermarchaeota in Hydrothermal Sediment.</title>
        <authorList>
            <person name="Zhou Z."/>
            <person name="Liu Y."/>
            <person name="Xu W."/>
            <person name="Pan J."/>
            <person name="Luo Z.H."/>
            <person name="Li M."/>
        </authorList>
    </citation>
    <scope>NUCLEOTIDE SEQUENCE [LARGE SCALE GENOMIC DNA]</scope>
    <source>
        <strain evidence="3">SpSt-1182</strain>
    </source>
</reference>
<accession>A0A7V0T704</accession>
<protein>
    <recommendedName>
        <fullName evidence="4">Carboxypeptidase regulatory-like domain-containing protein</fullName>
    </recommendedName>
</protein>
<dbReference type="Proteomes" id="UP000885672">
    <property type="component" value="Unassembled WGS sequence"/>
</dbReference>
<feature type="compositionally biased region" description="Gly residues" evidence="1">
    <location>
        <begin position="189"/>
        <end position="198"/>
    </location>
</feature>
<keyword evidence="2" id="KW-0732">Signal</keyword>
<proteinExistence type="predicted"/>
<comment type="caution">
    <text evidence="3">The sequence shown here is derived from an EMBL/GenBank/DDBJ whole genome shotgun (WGS) entry which is preliminary data.</text>
</comment>